<feature type="domain" description="HYR" evidence="2">
    <location>
        <begin position="489"/>
        <end position="566"/>
    </location>
</feature>
<feature type="domain" description="HYR" evidence="2">
    <location>
        <begin position="260"/>
        <end position="337"/>
    </location>
</feature>
<feature type="domain" description="HYR" evidence="2">
    <location>
        <begin position="11"/>
        <end position="88"/>
    </location>
</feature>
<feature type="domain" description="HYR" evidence="2">
    <location>
        <begin position="718"/>
        <end position="795"/>
    </location>
</feature>
<protein>
    <recommendedName>
        <fullName evidence="2">HYR domain-containing protein</fullName>
    </recommendedName>
</protein>
<evidence type="ECO:0000259" key="2">
    <source>
        <dbReference type="PROSITE" id="PS50825"/>
    </source>
</evidence>
<feature type="domain" description="HYR" evidence="2">
    <location>
        <begin position="94"/>
        <end position="171"/>
    </location>
</feature>
<dbReference type="PROSITE" id="PS50825">
    <property type="entry name" value="HYR"/>
    <property type="match status" value="12"/>
</dbReference>
<feature type="domain" description="HYR" evidence="2">
    <location>
        <begin position="1050"/>
        <end position="1127"/>
    </location>
</feature>
<feature type="domain" description="HYR" evidence="2">
    <location>
        <begin position="406"/>
        <end position="483"/>
    </location>
</feature>
<evidence type="ECO:0000313" key="3">
    <source>
        <dbReference type="EnsemblMetazoa" id="XP_030843336"/>
    </source>
</evidence>
<dbReference type="KEGG" id="spu:100889884"/>
<dbReference type="GeneID" id="100889884"/>
<keyword evidence="1" id="KW-0677">Repeat</keyword>
<dbReference type="RefSeq" id="XP_030843336.1">
    <property type="nucleotide sequence ID" value="XM_030987476.1"/>
</dbReference>
<dbReference type="PANTHER" id="PTHR24273:SF32">
    <property type="entry name" value="HYALIN"/>
    <property type="match status" value="1"/>
</dbReference>
<dbReference type="InParanoid" id="A0A7M7NXZ6"/>
<dbReference type="AlphaFoldDB" id="A0A7M7NXZ6"/>
<evidence type="ECO:0000313" key="4">
    <source>
        <dbReference type="Proteomes" id="UP000007110"/>
    </source>
</evidence>
<feature type="domain" description="HYR" evidence="2">
    <location>
        <begin position="967"/>
        <end position="1044"/>
    </location>
</feature>
<dbReference type="EnsemblMetazoa" id="XM_030987476">
    <property type="protein sequence ID" value="XP_030843336"/>
    <property type="gene ID" value="LOC100889884"/>
</dbReference>
<feature type="domain" description="HYR" evidence="2">
    <location>
        <begin position="177"/>
        <end position="254"/>
    </location>
</feature>
<keyword evidence="4" id="KW-1185">Reference proteome</keyword>
<feature type="domain" description="HYR" evidence="2">
    <location>
        <begin position="884"/>
        <end position="961"/>
    </location>
</feature>
<feature type="domain" description="HYR" evidence="2">
    <location>
        <begin position="635"/>
        <end position="712"/>
    </location>
</feature>
<dbReference type="OMA" id="PPINHDY"/>
<organism evidence="3 4">
    <name type="scientific">Strongylocentrotus purpuratus</name>
    <name type="common">Purple sea urchin</name>
    <dbReference type="NCBI Taxonomy" id="7668"/>
    <lineage>
        <taxon>Eukaryota</taxon>
        <taxon>Metazoa</taxon>
        <taxon>Echinodermata</taxon>
        <taxon>Eleutherozoa</taxon>
        <taxon>Echinozoa</taxon>
        <taxon>Echinoidea</taxon>
        <taxon>Euechinoidea</taxon>
        <taxon>Echinacea</taxon>
        <taxon>Camarodonta</taxon>
        <taxon>Echinidea</taxon>
        <taxon>Strongylocentrotidae</taxon>
        <taxon>Strongylocentrotus</taxon>
    </lineage>
</organism>
<reference evidence="3" key="2">
    <citation type="submission" date="2021-01" db="UniProtKB">
        <authorList>
            <consortium name="EnsemblMetazoa"/>
        </authorList>
    </citation>
    <scope>IDENTIFICATION</scope>
</reference>
<sequence>MIHQATIYPGTDGTRPSFLNWPRNIDETVPFGSSPTTVSWTEPIGVASVAASQSSGSFFVVGYTNVAYTATDPSSNFESCSFSVTLTATIYPGTDGTRPSFLNWPRNIDETVPFGSSPTTVSWTEPIGVASVAASQSSGSFFVVGYTNVAYTATDPSSNFESCSFSVTLTATIYPGTDGTRPSFLNWPRNIDETVPFGSSPTTVSWTEPIGVASVAASQSSGSFFVVGYTNVAYNATDPSSNFESCSFSVTLTGTIYPGTDGTRPSFLIWPSKIDVTVPFGSSPTTVSWTDPIGVASVAAPQSSGSFFVVGYTNVAYTATDPSSNFESCSFSVTLTGRWELVFGGDPTTVSWTEPIGIASVAASQSSGSFFVVGYTNVAYNATDPSSNFESCSFSVTLTATIYPGTDGTRPSFLNWPRNIDETVPFGSSPTTVSWTEPIGVASVAASQSSGSFFVVGYTNVAYTATDPSSNFESCSFSVTLTATIYPGTDGTRPSFLNWPRNIDETVPFGSSPTTVSWTEPIGVASVAASQSSGSFFVVGYTNVAYNATDPSSNFESCSFSVTLTGRWELVFGGDPTTVSWTEPIGIASVAASQSSGSFFVVGYTNVAYNATDPSSNFESCSFSVTLTATIYPGTDGTRPSFLNWPRNIDETVPFGSSPTTVSWTEPIGVASVAASQSSGSFFVVGYTNVAYTATDPSSNFESCSFSVTLTATIYPGTDGTRPSFLNWPRNIDETVPFGSSPTTVSWTEPIGVASVAASQSSGSFFVVGYTNVAYNATDPSSNFESCSFSVTLTGTIYPGTDGTRPSFLIWPSKIDVTVPFGSSPTTVSWTDPIGVASVAAPQSSGSFFVVGYTNVAYTATDPSSNFESCSFSVTLTATIYPGTDGTRPSFLNWPRNIDETVPFGSSPTTVSWTEPIGVASVAASQSSGSFFVVGYTNVAYTATDPSSNFESCSFSVTLTATIYPGTDGTRPSFLNWPRNIDETVPFGSSPTTVSWTEPIGVASVAASQSSGSFFVVGYTNVAYNATDASSNFKSCSFSVTLTGTIYPGTDGTRPSFLIWPSKIDVTVPFGSSPTTVSWTDPIGVASVAAPQSSGSLFVVGYTNVAYTATDPSSNFKSCSLSVTVTDRHLPMPKWRMCLLDDATSSAIC</sequence>
<evidence type="ECO:0000256" key="1">
    <source>
        <dbReference type="ARBA" id="ARBA00022737"/>
    </source>
</evidence>
<dbReference type="PANTHER" id="PTHR24273">
    <property type="entry name" value="FI04643P-RELATED"/>
    <property type="match status" value="1"/>
</dbReference>
<dbReference type="Pfam" id="PF02494">
    <property type="entry name" value="HYR"/>
    <property type="match status" value="14"/>
</dbReference>
<proteinExistence type="predicted"/>
<name>A0A7M7NXZ6_STRPU</name>
<reference evidence="4" key="1">
    <citation type="submission" date="2015-02" db="EMBL/GenBank/DDBJ databases">
        <title>Genome sequencing for Strongylocentrotus purpuratus.</title>
        <authorList>
            <person name="Murali S."/>
            <person name="Liu Y."/>
            <person name="Vee V."/>
            <person name="English A."/>
            <person name="Wang M."/>
            <person name="Skinner E."/>
            <person name="Han Y."/>
            <person name="Muzny D.M."/>
            <person name="Worley K.C."/>
            <person name="Gibbs R.A."/>
        </authorList>
    </citation>
    <scope>NUCLEOTIDE SEQUENCE</scope>
</reference>
<accession>A0A7M7NXZ6</accession>
<dbReference type="Proteomes" id="UP000007110">
    <property type="component" value="Unassembled WGS sequence"/>
</dbReference>
<dbReference type="InterPro" id="IPR003410">
    <property type="entry name" value="HYR_dom"/>
</dbReference>
<feature type="domain" description="HYR" evidence="2">
    <location>
        <begin position="801"/>
        <end position="878"/>
    </location>
</feature>